<dbReference type="PROSITE" id="PS51733">
    <property type="entry name" value="BPL_LPL_CATALYTIC"/>
    <property type="match status" value="1"/>
</dbReference>
<dbReference type="Pfam" id="PF08279">
    <property type="entry name" value="HTH_11"/>
    <property type="match status" value="1"/>
</dbReference>
<dbReference type="HAMAP" id="MF_00978">
    <property type="entry name" value="Bifunct_BirA"/>
    <property type="match status" value="1"/>
</dbReference>
<dbReference type="NCBIfam" id="TIGR00121">
    <property type="entry name" value="birA_ligase"/>
    <property type="match status" value="1"/>
</dbReference>
<dbReference type="GO" id="GO:0003677">
    <property type="term" value="F:DNA binding"/>
    <property type="evidence" value="ECO:0007669"/>
    <property type="project" value="UniProtKB-UniRule"/>
</dbReference>
<evidence type="ECO:0000256" key="5">
    <source>
        <dbReference type="HAMAP-Rule" id="MF_00978"/>
    </source>
</evidence>
<feature type="binding site" evidence="5">
    <location>
        <position position="209"/>
    </location>
    <ligand>
        <name>biotin</name>
        <dbReference type="ChEBI" id="CHEBI:57586"/>
    </ligand>
</feature>
<dbReference type="EMBL" id="FMKA01000006">
    <property type="protein sequence ID" value="SCP96745.1"/>
    <property type="molecule type" value="Genomic_DNA"/>
</dbReference>
<dbReference type="InterPro" id="IPR004408">
    <property type="entry name" value="Biotin_CoA_COase_ligase"/>
</dbReference>
<protein>
    <recommendedName>
        <fullName evidence="5">Bifunctional ligase/repressor BirA</fullName>
    </recommendedName>
    <alternativeName>
        <fullName evidence="5">Biotin--[acetyl-CoA-carboxylase] ligase</fullName>
        <ecNumber evidence="5">6.3.4.15</ecNumber>
    </alternativeName>
    <alternativeName>
        <fullName evidence="5">Biotin--protein ligase</fullName>
    </alternativeName>
    <alternativeName>
        <fullName evidence="5">Biotin-[acetyl-CoA carboxylase] synthetase</fullName>
    </alternativeName>
</protein>
<dbReference type="PANTHER" id="PTHR12835:SF5">
    <property type="entry name" value="BIOTIN--PROTEIN LIGASE"/>
    <property type="match status" value="1"/>
</dbReference>
<keyword evidence="1 5" id="KW-0436">Ligase</keyword>
<dbReference type="OrthoDB" id="9807064at2"/>
<evidence type="ECO:0000313" key="8">
    <source>
        <dbReference type="Proteomes" id="UP000199315"/>
    </source>
</evidence>
<keyword evidence="5" id="KW-0238">DNA-binding</keyword>
<sequence>MPEDAIHGSLQTRYHARGEKLKTTILKTGVLKLLRNADAHVSGQEICEKFGVSRTAVWKVINSLKEEGYDIEAVQNKGYRITSYPDLVSESELESRLDTAWAGKKIFYYESIESTNTQGKRLAEAGEGHGTLVIADMQESGRGRRGREWISPPGTGIWMTLILKPSLHPRSASMLTLVMAVSVAKACREVTGLEAMIKWPNDIVVNGRKVCGILTEMSAEMDCINHIVIGTGINVNMEQFPEEISSIATSLRIEASALVSRGMLIEKVLKNFEADYQLFIAKEDLSGLVEEYNSMLINKEKEIKVLEPGNEYTGTTHGINDRGELVVEKPDGSIENVFAGEVSVRGLYGYV</sequence>
<dbReference type="PANTHER" id="PTHR12835">
    <property type="entry name" value="BIOTIN PROTEIN LIGASE"/>
    <property type="match status" value="1"/>
</dbReference>
<feature type="DNA-binding region" description="H-T-H motif" evidence="5">
    <location>
        <begin position="43"/>
        <end position="62"/>
    </location>
</feature>
<dbReference type="EC" id="6.3.4.15" evidence="5"/>
<evidence type="ECO:0000256" key="3">
    <source>
        <dbReference type="ARBA" id="ARBA00022840"/>
    </source>
</evidence>
<keyword evidence="4 5" id="KW-0092">Biotin</keyword>
<dbReference type="Gene3D" id="3.30.930.10">
    <property type="entry name" value="Bira Bifunctional Protein, Domain 2"/>
    <property type="match status" value="1"/>
</dbReference>
<feature type="binding site" evidence="5">
    <location>
        <begin position="142"/>
        <end position="144"/>
    </location>
    <ligand>
        <name>biotin</name>
        <dbReference type="ChEBI" id="CHEBI:57586"/>
    </ligand>
</feature>
<dbReference type="SUPFAM" id="SSF50037">
    <property type="entry name" value="C-terminal domain of transcriptional repressors"/>
    <property type="match status" value="1"/>
</dbReference>
<dbReference type="GO" id="GO:0005737">
    <property type="term" value="C:cytoplasm"/>
    <property type="evidence" value="ECO:0007669"/>
    <property type="project" value="TreeGrafter"/>
</dbReference>
<keyword evidence="3 5" id="KW-0067">ATP-binding</keyword>
<dbReference type="Pfam" id="PF03099">
    <property type="entry name" value="BPL_LplA_LipB"/>
    <property type="match status" value="1"/>
</dbReference>
<dbReference type="SUPFAM" id="SSF55681">
    <property type="entry name" value="Class II aaRS and biotin synthetases"/>
    <property type="match status" value="1"/>
</dbReference>
<reference evidence="7 8" key="1">
    <citation type="submission" date="2016-09" db="EMBL/GenBank/DDBJ databases">
        <authorList>
            <person name="Capua I."/>
            <person name="De Benedictis P."/>
            <person name="Joannis T."/>
            <person name="Lombin L.H."/>
            <person name="Cattoli G."/>
        </authorList>
    </citation>
    <scope>NUCLEOTIDE SEQUENCE [LARGE SCALE GENOMIC DNA]</scope>
    <source>
        <strain evidence="7 8">GluBS11</strain>
    </source>
</reference>
<dbReference type="InterPro" id="IPR045864">
    <property type="entry name" value="aa-tRNA-synth_II/BPL/LPL"/>
</dbReference>
<evidence type="ECO:0000259" key="6">
    <source>
        <dbReference type="PROSITE" id="PS51733"/>
    </source>
</evidence>
<keyword evidence="5" id="KW-0804">Transcription</keyword>
<proteinExistence type="inferred from homology"/>
<feature type="binding site" evidence="5">
    <location>
        <position position="138"/>
    </location>
    <ligand>
        <name>biotin</name>
        <dbReference type="ChEBI" id="CHEBI:57586"/>
    </ligand>
</feature>
<keyword evidence="8" id="KW-1185">Reference proteome</keyword>
<dbReference type="GO" id="GO:0004077">
    <property type="term" value="F:biotin--[biotin carboxyl-carrier protein] ligase activity"/>
    <property type="evidence" value="ECO:0007669"/>
    <property type="project" value="UniProtKB-UniRule"/>
</dbReference>
<evidence type="ECO:0000313" key="7">
    <source>
        <dbReference type="EMBL" id="SCP96745.1"/>
    </source>
</evidence>
<dbReference type="STRING" id="1619234.SAMN05421730_100642"/>
<dbReference type="SUPFAM" id="SSF46785">
    <property type="entry name" value="Winged helix' DNA-binding domain"/>
    <property type="match status" value="1"/>
</dbReference>
<dbReference type="GO" id="GO:0005524">
    <property type="term" value="F:ATP binding"/>
    <property type="evidence" value="ECO:0007669"/>
    <property type="project" value="UniProtKB-UniRule"/>
</dbReference>
<dbReference type="InterPro" id="IPR004143">
    <property type="entry name" value="BPL_LPL_catalytic"/>
</dbReference>
<gene>
    <name evidence="5" type="primary">birA</name>
    <name evidence="7" type="ORF">SAMN05421730_100642</name>
</gene>
<dbReference type="InterPro" id="IPR036390">
    <property type="entry name" value="WH_DNA-bd_sf"/>
</dbReference>
<dbReference type="Pfam" id="PF02237">
    <property type="entry name" value="BPL_C"/>
    <property type="match status" value="1"/>
</dbReference>
<dbReference type="GO" id="GO:0006355">
    <property type="term" value="P:regulation of DNA-templated transcription"/>
    <property type="evidence" value="ECO:0007669"/>
    <property type="project" value="UniProtKB-UniRule"/>
</dbReference>
<keyword evidence="5" id="KW-0678">Repressor</keyword>
<dbReference type="InterPro" id="IPR013196">
    <property type="entry name" value="HTH_11"/>
</dbReference>
<evidence type="ECO:0000256" key="4">
    <source>
        <dbReference type="ARBA" id="ARBA00023267"/>
    </source>
</evidence>
<comment type="catalytic activity">
    <reaction evidence="5">
        <text>biotin + L-lysyl-[protein] + ATP = N(6)-biotinyl-L-lysyl-[protein] + AMP + diphosphate + H(+)</text>
        <dbReference type="Rhea" id="RHEA:11756"/>
        <dbReference type="Rhea" id="RHEA-COMP:9752"/>
        <dbReference type="Rhea" id="RHEA-COMP:10505"/>
        <dbReference type="ChEBI" id="CHEBI:15378"/>
        <dbReference type="ChEBI" id="CHEBI:29969"/>
        <dbReference type="ChEBI" id="CHEBI:30616"/>
        <dbReference type="ChEBI" id="CHEBI:33019"/>
        <dbReference type="ChEBI" id="CHEBI:57586"/>
        <dbReference type="ChEBI" id="CHEBI:83144"/>
        <dbReference type="ChEBI" id="CHEBI:456215"/>
        <dbReference type="EC" id="6.3.4.15"/>
    </reaction>
</comment>
<dbReference type="InterPro" id="IPR003142">
    <property type="entry name" value="BPL_C"/>
</dbReference>
<evidence type="ECO:0000256" key="2">
    <source>
        <dbReference type="ARBA" id="ARBA00022741"/>
    </source>
</evidence>
<dbReference type="GO" id="GO:0016740">
    <property type="term" value="F:transferase activity"/>
    <property type="evidence" value="ECO:0007669"/>
    <property type="project" value="UniProtKB-ARBA"/>
</dbReference>
<evidence type="ECO:0000256" key="1">
    <source>
        <dbReference type="ARBA" id="ARBA00022598"/>
    </source>
</evidence>
<feature type="domain" description="BPL/LPL catalytic" evidence="6">
    <location>
        <begin position="101"/>
        <end position="280"/>
    </location>
</feature>
<dbReference type="Proteomes" id="UP000199315">
    <property type="component" value="Unassembled WGS sequence"/>
</dbReference>
<dbReference type="AlphaFoldDB" id="A0A1D3TSE8"/>
<feature type="binding site" evidence="5">
    <location>
        <begin position="114"/>
        <end position="116"/>
    </location>
    <ligand>
        <name>biotin</name>
        <dbReference type="ChEBI" id="CHEBI:57586"/>
    </ligand>
</feature>
<organism evidence="7 8">
    <name type="scientific">Anaerobium acetethylicum</name>
    <dbReference type="NCBI Taxonomy" id="1619234"/>
    <lineage>
        <taxon>Bacteria</taxon>
        <taxon>Bacillati</taxon>
        <taxon>Bacillota</taxon>
        <taxon>Clostridia</taxon>
        <taxon>Lachnospirales</taxon>
        <taxon>Lachnospiraceae</taxon>
        <taxon>Anaerobium</taxon>
    </lineage>
</organism>
<keyword evidence="2 5" id="KW-0547">Nucleotide-binding</keyword>
<dbReference type="InterPro" id="IPR030855">
    <property type="entry name" value="Bifunct_BirA"/>
</dbReference>
<dbReference type="CDD" id="cd16442">
    <property type="entry name" value="BPL"/>
    <property type="match status" value="1"/>
</dbReference>
<dbReference type="Gene3D" id="1.10.10.10">
    <property type="entry name" value="Winged helix-like DNA-binding domain superfamily/Winged helix DNA-binding domain"/>
    <property type="match status" value="1"/>
</dbReference>
<dbReference type="RefSeq" id="WP_091232247.1">
    <property type="nucleotide sequence ID" value="NZ_FMKA01000006.1"/>
</dbReference>
<accession>A0A1D3TSE8</accession>
<name>A0A1D3TSE8_9FIRM</name>
<dbReference type="Gene3D" id="2.30.30.100">
    <property type="match status" value="1"/>
</dbReference>
<comment type="similarity">
    <text evidence="5">Belongs to the biotin--protein ligase family.</text>
</comment>
<keyword evidence="5" id="KW-0805">Transcription regulation</keyword>
<dbReference type="InterPro" id="IPR036388">
    <property type="entry name" value="WH-like_DNA-bd_sf"/>
</dbReference>
<dbReference type="InterPro" id="IPR008988">
    <property type="entry name" value="Transcriptional_repressor_C"/>
</dbReference>
<dbReference type="GO" id="GO:0009249">
    <property type="term" value="P:protein lipoylation"/>
    <property type="evidence" value="ECO:0007669"/>
    <property type="project" value="UniProtKB-ARBA"/>
</dbReference>
<comment type="function">
    <text evidence="5">Acts both as a biotin--[acetyl-CoA-carboxylase] ligase and a repressor.</text>
</comment>